<feature type="region of interest" description="Disordered" evidence="1">
    <location>
        <begin position="390"/>
        <end position="484"/>
    </location>
</feature>
<feature type="compositionally biased region" description="Polar residues" evidence="1">
    <location>
        <begin position="1102"/>
        <end position="1111"/>
    </location>
</feature>
<protein>
    <submittedName>
        <fullName evidence="2">Uncharacterized protein</fullName>
    </submittedName>
</protein>
<feature type="compositionally biased region" description="Low complexity" evidence="1">
    <location>
        <begin position="453"/>
        <end position="466"/>
    </location>
</feature>
<feature type="compositionally biased region" description="Basic and acidic residues" evidence="1">
    <location>
        <begin position="810"/>
        <end position="830"/>
    </location>
</feature>
<feature type="region of interest" description="Disordered" evidence="1">
    <location>
        <begin position="279"/>
        <end position="314"/>
    </location>
</feature>
<evidence type="ECO:0000313" key="2">
    <source>
        <dbReference type="EMBL" id="CAL1265850.1"/>
    </source>
</evidence>
<feature type="compositionally biased region" description="Polar residues" evidence="1">
    <location>
        <begin position="943"/>
        <end position="952"/>
    </location>
</feature>
<name>A0AAV1Z4A9_9ARAC</name>
<comment type="caution">
    <text evidence="2">The sequence shown here is derived from an EMBL/GenBank/DDBJ whole genome shotgun (WGS) entry which is preliminary data.</text>
</comment>
<accession>A0AAV1Z4A9</accession>
<feature type="compositionally biased region" description="Polar residues" evidence="1">
    <location>
        <begin position="407"/>
        <end position="418"/>
    </location>
</feature>
<feature type="compositionally biased region" description="Acidic residues" evidence="1">
    <location>
        <begin position="1113"/>
        <end position="1129"/>
    </location>
</feature>
<dbReference type="EMBL" id="CAXIEN010000019">
    <property type="protein sequence ID" value="CAL1265850.1"/>
    <property type="molecule type" value="Genomic_DNA"/>
</dbReference>
<feature type="compositionally biased region" description="Basic and acidic residues" evidence="1">
    <location>
        <begin position="392"/>
        <end position="406"/>
    </location>
</feature>
<feature type="region of interest" description="Disordered" evidence="1">
    <location>
        <begin position="515"/>
        <end position="539"/>
    </location>
</feature>
<keyword evidence="3" id="KW-1185">Reference proteome</keyword>
<feature type="region of interest" description="Disordered" evidence="1">
    <location>
        <begin position="938"/>
        <end position="978"/>
    </location>
</feature>
<feature type="compositionally biased region" description="Low complexity" evidence="1">
    <location>
        <begin position="516"/>
        <end position="525"/>
    </location>
</feature>
<gene>
    <name evidence="2" type="ORF">LARSCL_LOCUS2779</name>
</gene>
<organism evidence="2 3">
    <name type="scientific">Larinioides sclopetarius</name>
    <dbReference type="NCBI Taxonomy" id="280406"/>
    <lineage>
        <taxon>Eukaryota</taxon>
        <taxon>Metazoa</taxon>
        <taxon>Ecdysozoa</taxon>
        <taxon>Arthropoda</taxon>
        <taxon>Chelicerata</taxon>
        <taxon>Arachnida</taxon>
        <taxon>Araneae</taxon>
        <taxon>Araneomorphae</taxon>
        <taxon>Entelegynae</taxon>
        <taxon>Araneoidea</taxon>
        <taxon>Araneidae</taxon>
        <taxon>Larinioides</taxon>
    </lineage>
</organism>
<feature type="compositionally biased region" description="Polar residues" evidence="1">
    <location>
        <begin position="296"/>
        <end position="312"/>
    </location>
</feature>
<evidence type="ECO:0000313" key="3">
    <source>
        <dbReference type="Proteomes" id="UP001497382"/>
    </source>
</evidence>
<feature type="region of interest" description="Disordered" evidence="1">
    <location>
        <begin position="800"/>
        <end position="836"/>
    </location>
</feature>
<feature type="region of interest" description="Disordered" evidence="1">
    <location>
        <begin position="854"/>
        <end position="892"/>
    </location>
</feature>
<feature type="region of interest" description="Disordered" evidence="1">
    <location>
        <begin position="613"/>
        <end position="635"/>
    </location>
</feature>
<feature type="compositionally biased region" description="Polar residues" evidence="1">
    <location>
        <begin position="467"/>
        <end position="484"/>
    </location>
</feature>
<evidence type="ECO:0000256" key="1">
    <source>
        <dbReference type="SAM" id="MobiDB-lite"/>
    </source>
</evidence>
<sequence length="1426" mass="160184">MSIKEEIKDIMMESSEQCAYDGSMDPDDSSSGTERIVVTRYEDYAREVMPLNEGDDDQGSEQVVGYLDEENATIVLQSQGIELDGKRLILAQGTGGDEIIVFVSSEQDPSIEHSLEQSISANSEDNHTLAIQCGSNNLETVGNEETQGIEVIGSNAGLQNIDKNGTVYLKQEHELAYVDSDNNHYSSEALGYHVQEKDDTTEMVFIPIASQVISTGNNTRLLHLADVAHSEWATSELHEKEDIEYTRKINEGSVIVSQTHVDSDSQSSKVEDVSISVVNDQESNNDLHDEPMTSEIEASSTTMEENSPTLSVPSRDIDNAVSVIHVTSSTLVHDQDWQTKNIQENKNHSAETDQPDITLPAVSTNVINLECSDLKETIVSEYSSQSPLIEESSYHSHLKDGADSPNKDNNTTYETSVTVEEPMYEDTNESIHFSPRLPSSENINADDSKQKDSTSCNDNDSNTSIDVDQNQNVDKISDPSSKNCENGIDFTNSEGQYSEVEGSEGTFLSLRDNSESKSSFFSDNSQSKDHNLHKLKKLNSISPQKVKKVIDEYEFENSSSNLDQELSHNSSLDGQPSDMINSDDISTEIDATKVNQSVNSDGEDMTGNLTFQGALTPVTDNTKSNENLTDGKNNETCLDNSQDLFDHGSQEEEYSSSRMLKETNIKNFKSKQNSAFSEGNLADMDKKSDDEILAVKNDGNIENSSKEDDSVISTIAVSDEATVKPPQRTYIRKRKISDSDRNIELFSLDDLSDPKEESSSYLSPKIFCPDDQNEQNINDENNLADEDGYVNLLTPDVKNRIKTKCSSPSVDERRTRSLRPRSSDHSEKIPDPVMDAEDSVSTCWGAYLMETSFKPTNNDTTEGDTPKASSPDVTKVESSKSPLKKRTRTPSYKKFNVKNDSYKSGQQWDKLIKSSPIKMKDASSHKRKIREKVKKQVEKTLRNSENFNSSPISLPHRKKGRPSKDGKRNKTILHSPVSSPEKVKTCGIRFLNDNSIEKNNSSAIDELSIPSTSTQDLRSFQYTCSNCNFVSNKVNNLIIHLKYCTLKPSADTIDYRVNDMERRQRIRGDLTESCSAVGKSSTSQNFSNGSVIDDDDDELECSSPSQEGLSQENGEDYEKDDENDNEEEEPKTNSISKKRKFGYCENEIVWATVNNRFWPALVNEISDNALTIYLIDRPSKTGTGGVSNVRMRVGIDSLPEKLHSFNDAKWTKKLLAEAEKLPDNDLFVKAVQKSDTYIRRRFIYDKNIDVETFFDLQEENVEQLEVTEDADSNMIEENLEINDDDGEESVDIKELMECIFERHCDKHVIDVYKEAAPSKRHELHSQKSIDKDAANQLKHMSWFGPFKNNSQMQIRLHDYFIDLFKSKFGSRMDLISYIYEVWIPEGIIKAISIVKRVSLLEAQIIFYKQDMTCVGVEDFPLDDEDS</sequence>
<reference evidence="2 3" key="1">
    <citation type="submission" date="2024-04" db="EMBL/GenBank/DDBJ databases">
        <authorList>
            <person name="Rising A."/>
            <person name="Reimegard J."/>
            <person name="Sonavane S."/>
            <person name="Akerstrom W."/>
            <person name="Nylinder S."/>
            <person name="Hedman E."/>
            <person name="Kallberg Y."/>
        </authorList>
    </citation>
    <scope>NUCLEOTIDE SEQUENCE [LARGE SCALE GENOMIC DNA]</scope>
</reference>
<feature type="region of interest" description="Disordered" evidence="1">
    <location>
        <begin position="1071"/>
        <end position="1135"/>
    </location>
</feature>
<dbReference type="Proteomes" id="UP001497382">
    <property type="component" value="Unassembled WGS sequence"/>
</dbReference>
<feature type="compositionally biased region" description="Polar residues" evidence="1">
    <location>
        <begin position="1072"/>
        <end position="1090"/>
    </location>
</feature>
<feature type="region of interest" description="Disordered" evidence="1">
    <location>
        <begin position="559"/>
        <end position="583"/>
    </location>
</feature>
<proteinExistence type="predicted"/>